<dbReference type="InterPro" id="IPR002510">
    <property type="entry name" value="Metalloprtase-TldD/E_N"/>
</dbReference>
<evidence type="ECO:0000256" key="2">
    <source>
        <dbReference type="ARBA" id="ARBA00022670"/>
    </source>
</evidence>
<dbReference type="GO" id="GO:0008237">
    <property type="term" value="F:metallopeptidase activity"/>
    <property type="evidence" value="ECO:0007669"/>
    <property type="project" value="UniProtKB-KW"/>
</dbReference>
<evidence type="ECO:0000256" key="3">
    <source>
        <dbReference type="ARBA" id="ARBA00022801"/>
    </source>
</evidence>
<dbReference type="EC" id="3.4.-.-" evidence="8"/>
<gene>
    <name evidence="8" type="ORF">H1P_1000017</name>
</gene>
<dbReference type="EMBL" id="CAACVJ010000003">
    <property type="protein sequence ID" value="VEP11346.1"/>
    <property type="molecule type" value="Genomic_DNA"/>
</dbReference>
<name>A0A563VIR7_9CYAN</name>
<keyword evidence="4" id="KW-0482">Metalloprotease</keyword>
<dbReference type="PANTHER" id="PTHR30624">
    <property type="entry name" value="UNCHARACTERIZED PROTEIN TLDD AND PMBA"/>
    <property type="match status" value="1"/>
</dbReference>
<protein>
    <submittedName>
        <fullName evidence="8">Putative enzyme</fullName>
        <ecNumber evidence="8">3.4.-.-</ecNumber>
    </submittedName>
</protein>
<evidence type="ECO:0000313" key="9">
    <source>
        <dbReference type="Proteomes" id="UP000320055"/>
    </source>
</evidence>
<accession>A0A563VIR7</accession>
<feature type="domain" description="Metalloprotease TldD/E C-terminal" evidence="6">
    <location>
        <begin position="285"/>
        <end position="516"/>
    </location>
</feature>
<dbReference type="Pfam" id="PF01523">
    <property type="entry name" value="PmbA_TldD_1st"/>
    <property type="match status" value="1"/>
</dbReference>
<keyword evidence="2" id="KW-0645">Protease</keyword>
<evidence type="ECO:0000256" key="1">
    <source>
        <dbReference type="ARBA" id="ARBA00005836"/>
    </source>
</evidence>
<feature type="domain" description="Metalloprotease TldD/E central" evidence="7">
    <location>
        <begin position="170"/>
        <end position="278"/>
    </location>
</feature>
<dbReference type="Pfam" id="PF19289">
    <property type="entry name" value="PmbA_TldD_3rd"/>
    <property type="match status" value="1"/>
</dbReference>
<evidence type="ECO:0000259" key="7">
    <source>
        <dbReference type="Pfam" id="PF19290"/>
    </source>
</evidence>
<reference evidence="8 9" key="1">
    <citation type="submission" date="2019-01" db="EMBL/GenBank/DDBJ databases">
        <authorList>
            <person name="Brito A."/>
        </authorList>
    </citation>
    <scope>NUCLEOTIDE SEQUENCE [LARGE SCALE GENOMIC DNA]</scope>
    <source>
        <strain evidence="8">1</strain>
    </source>
</reference>
<keyword evidence="9" id="KW-1185">Reference proteome</keyword>
<dbReference type="InterPro" id="IPR045569">
    <property type="entry name" value="Metalloprtase-TldD/E_C"/>
</dbReference>
<dbReference type="AlphaFoldDB" id="A0A563VIR7"/>
<dbReference type="InterPro" id="IPR045570">
    <property type="entry name" value="Metalloprtase-TldD/E_cen_dom"/>
</dbReference>
<sequence>MLTSLHLPIFPSPYLPISLNLDLLLTNTFSGLIGSTKYSSQKRRIILIDNNDHLRFKVNNQATIDILQKAIASHRNTVDYLEIRVEQSEATGLAFRGPQLDAVDRSFALSGGIRACHNGGWSFVTFNGLAELDTRIAEAISSAKLVGEETTELANTEPIEDIVRVDIKRDPRSVSLADKRKLLEAYNNLILKYDPRIQTTMSSISDRFTTNYFVNSTGSCIVQERMDVNGRFGVVARGEGGIVRQGFESVHSRTDFDVLVGIEDRVLGAAKRAVNQLEANSVKGGQYTVVLDPYLAGVFIHEAFGHLSEADFVYENPKMQELLTLGKPLGIKQLNVIDDATLPDLPGTMKYDDEGVPGQRKYLIKDGVLTQRLHSRETAGKMQEKPTGNARAMRANYPPIVRMTNTAIEPGDTSFEDMIEDIEEGVYAVRMLGGQTNGEMFTFAAAEGYMIRDGKIAEPVSDVTLSGNVFQTLKDIEAIGNDTIYTNGGCGKGGQMPLPVSVGGPHLRIKNVVVGGR</sequence>
<dbReference type="GO" id="GO:0005829">
    <property type="term" value="C:cytosol"/>
    <property type="evidence" value="ECO:0007669"/>
    <property type="project" value="TreeGrafter"/>
</dbReference>
<dbReference type="Pfam" id="PF19290">
    <property type="entry name" value="PmbA_TldD_2nd"/>
    <property type="match status" value="1"/>
</dbReference>
<dbReference type="InterPro" id="IPR051463">
    <property type="entry name" value="Peptidase_U62_metallo"/>
</dbReference>
<comment type="similarity">
    <text evidence="1">Belongs to the peptidase U62 family.</text>
</comment>
<dbReference type="Gene3D" id="3.30.2290.10">
    <property type="entry name" value="PmbA/TldD superfamily"/>
    <property type="match status" value="1"/>
</dbReference>
<feature type="domain" description="Metalloprotease TldD/E N-terminal" evidence="5">
    <location>
        <begin position="82"/>
        <end position="143"/>
    </location>
</feature>
<dbReference type="InterPro" id="IPR036059">
    <property type="entry name" value="TldD/PmbA_sf"/>
</dbReference>
<evidence type="ECO:0000259" key="5">
    <source>
        <dbReference type="Pfam" id="PF01523"/>
    </source>
</evidence>
<proteinExistence type="inferred from homology"/>
<dbReference type="PIRSF" id="PIRSF004919">
    <property type="entry name" value="TldD"/>
    <property type="match status" value="1"/>
</dbReference>
<dbReference type="PANTHER" id="PTHR30624:SF0">
    <property type="entry name" value="METALLOPROTEASE SLR0863"/>
    <property type="match status" value="1"/>
</dbReference>
<dbReference type="SUPFAM" id="SSF111283">
    <property type="entry name" value="Putative modulator of DNA gyrase, PmbA/TldD"/>
    <property type="match status" value="1"/>
</dbReference>
<dbReference type="GO" id="GO:0006508">
    <property type="term" value="P:proteolysis"/>
    <property type="evidence" value="ECO:0007669"/>
    <property type="project" value="UniProtKB-KW"/>
</dbReference>
<evidence type="ECO:0000313" key="8">
    <source>
        <dbReference type="EMBL" id="VEP11346.1"/>
    </source>
</evidence>
<keyword evidence="3 8" id="KW-0378">Hydrolase</keyword>
<evidence type="ECO:0000256" key="4">
    <source>
        <dbReference type="ARBA" id="ARBA00023049"/>
    </source>
</evidence>
<evidence type="ECO:0000259" key="6">
    <source>
        <dbReference type="Pfam" id="PF19289"/>
    </source>
</evidence>
<dbReference type="Proteomes" id="UP000320055">
    <property type="component" value="Unassembled WGS sequence"/>
</dbReference>
<dbReference type="InterPro" id="IPR035068">
    <property type="entry name" value="TldD/PmbA_N"/>
</dbReference>
<organism evidence="8 9">
    <name type="scientific">Hyella patelloides LEGE 07179</name>
    <dbReference type="NCBI Taxonomy" id="945734"/>
    <lineage>
        <taxon>Bacteria</taxon>
        <taxon>Bacillati</taxon>
        <taxon>Cyanobacteriota</taxon>
        <taxon>Cyanophyceae</taxon>
        <taxon>Pleurocapsales</taxon>
        <taxon>Hyellaceae</taxon>
        <taxon>Hyella</taxon>
    </lineage>
</organism>
<dbReference type="InterPro" id="IPR025502">
    <property type="entry name" value="TldD"/>
</dbReference>